<evidence type="ECO:0000256" key="4">
    <source>
        <dbReference type="ARBA" id="ARBA00022448"/>
    </source>
</evidence>
<dbReference type="EMBL" id="MCFL01000089">
    <property type="protein sequence ID" value="ORZ30307.1"/>
    <property type="molecule type" value="Genomic_DNA"/>
</dbReference>
<evidence type="ECO:0000313" key="9">
    <source>
        <dbReference type="EMBL" id="ORZ30307.1"/>
    </source>
</evidence>
<evidence type="ECO:0000256" key="8">
    <source>
        <dbReference type="ARBA" id="ARBA00040444"/>
    </source>
</evidence>
<evidence type="ECO:0000256" key="7">
    <source>
        <dbReference type="ARBA" id="ARBA00023242"/>
    </source>
</evidence>
<evidence type="ECO:0000256" key="1">
    <source>
        <dbReference type="ARBA" id="ARBA00004123"/>
    </source>
</evidence>
<reference evidence="9 10" key="1">
    <citation type="submission" date="2016-07" db="EMBL/GenBank/DDBJ databases">
        <title>Pervasive Adenine N6-methylation of Active Genes in Fungi.</title>
        <authorList>
            <consortium name="DOE Joint Genome Institute"/>
            <person name="Mondo S.J."/>
            <person name="Dannebaum R.O."/>
            <person name="Kuo R.C."/>
            <person name="Labutti K."/>
            <person name="Haridas S."/>
            <person name="Kuo A."/>
            <person name="Salamov A."/>
            <person name="Ahrendt S.R."/>
            <person name="Lipzen A."/>
            <person name="Sullivan W."/>
            <person name="Andreopoulos W.B."/>
            <person name="Clum A."/>
            <person name="Lindquist E."/>
            <person name="Daum C."/>
            <person name="Ramamoorthy G.K."/>
            <person name="Gryganskyi A."/>
            <person name="Culley D."/>
            <person name="Magnuson J.K."/>
            <person name="James T.Y."/>
            <person name="O'Malley M.A."/>
            <person name="Stajich J.E."/>
            <person name="Spatafora J.W."/>
            <person name="Visel A."/>
            <person name="Grigoriev I.V."/>
        </authorList>
    </citation>
    <scope>NUCLEOTIDE SEQUENCE [LARGE SCALE GENOMIC DNA]</scope>
    <source>
        <strain evidence="9 10">PL171</strain>
    </source>
</reference>
<evidence type="ECO:0000256" key="6">
    <source>
        <dbReference type="ARBA" id="ARBA00022927"/>
    </source>
</evidence>
<dbReference type="GO" id="GO:0006611">
    <property type="term" value="P:protein export from nucleus"/>
    <property type="evidence" value="ECO:0007669"/>
    <property type="project" value="TreeGrafter"/>
</dbReference>
<dbReference type="PANTHER" id="PTHR12596:SF1">
    <property type="entry name" value="EXPORTIN-4"/>
    <property type="match status" value="1"/>
</dbReference>
<keyword evidence="6" id="KW-0653">Protein transport</keyword>
<comment type="subcellular location">
    <subcellularLocation>
        <location evidence="2">Cytoplasm</location>
    </subcellularLocation>
    <subcellularLocation>
        <location evidence="1">Nucleus</location>
    </subcellularLocation>
</comment>
<gene>
    <name evidence="9" type="ORF">BCR44DRAFT_1517133</name>
</gene>
<accession>A0A1Y2H6T6</accession>
<dbReference type="InterPro" id="IPR016024">
    <property type="entry name" value="ARM-type_fold"/>
</dbReference>
<evidence type="ECO:0000313" key="10">
    <source>
        <dbReference type="Proteomes" id="UP000193411"/>
    </source>
</evidence>
<evidence type="ECO:0000256" key="5">
    <source>
        <dbReference type="ARBA" id="ARBA00022490"/>
    </source>
</evidence>
<dbReference type="STRING" id="765915.A0A1Y2H6T6"/>
<comment type="similarity">
    <text evidence="3">Belongs to the exportin family.</text>
</comment>
<dbReference type="PANTHER" id="PTHR12596">
    <property type="entry name" value="EXPORTIN 4,7-RELATED"/>
    <property type="match status" value="1"/>
</dbReference>
<keyword evidence="4" id="KW-0813">Transport</keyword>
<organism evidence="9 10">
    <name type="scientific">Catenaria anguillulae PL171</name>
    <dbReference type="NCBI Taxonomy" id="765915"/>
    <lineage>
        <taxon>Eukaryota</taxon>
        <taxon>Fungi</taxon>
        <taxon>Fungi incertae sedis</taxon>
        <taxon>Blastocladiomycota</taxon>
        <taxon>Blastocladiomycetes</taxon>
        <taxon>Blastocladiales</taxon>
        <taxon>Catenariaceae</taxon>
        <taxon>Catenaria</taxon>
    </lineage>
</organism>
<dbReference type="AlphaFoldDB" id="A0A1Y2H6T6"/>
<evidence type="ECO:0000256" key="3">
    <source>
        <dbReference type="ARBA" id="ARBA00009466"/>
    </source>
</evidence>
<name>A0A1Y2H6T6_9FUNG</name>
<comment type="caution">
    <text evidence="9">The sequence shown here is derived from an EMBL/GenBank/DDBJ whole genome shotgun (WGS) entry which is preliminary data.</text>
</comment>
<keyword evidence="5" id="KW-0963">Cytoplasm</keyword>
<dbReference type="GO" id="GO:0005737">
    <property type="term" value="C:cytoplasm"/>
    <property type="evidence" value="ECO:0007669"/>
    <property type="project" value="UniProtKB-SubCell"/>
</dbReference>
<dbReference type="OrthoDB" id="5548448at2759"/>
<evidence type="ECO:0000256" key="2">
    <source>
        <dbReference type="ARBA" id="ARBA00004496"/>
    </source>
</evidence>
<dbReference type="SUPFAM" id="SSF48371">
    <property type="entry name" value="ARM repeat"/>
    <property type="match status" value="1"/>
</dbReference>
<protein>
    <recommendedName>
        <fullName evidence="8">Exportin-4</fullName>
    </recommendedName>
</protein>
<dbReference type="GO" id="GO:0005049">
    <property type="term" value="F:nuclear export signal receptor activity"/>
    <property type="evidence" value="ECO:0007669"/>
    <property type="project" value="InterPro"/>
</dbReference>
<dbReference type="GO" id="GO:0005643">
    <property type="term" value="C:nuclear pore"/>
    <property type="evidence" value="ECO:0007669"/>
    <property type="project" value="TreeGrafter"/>
</dbReference>
<keyword evidence="7" id="KW-0539">Nucleus</keyword>
<dbReference type="Proteomes" id="UP000193411">
    <property type="component" value="Unassembled WGS sequence"/>
</dbReference>
<dbReference type="Gene3D" id="1.25.10.10">
    <property type="entry name" value="Leucine-rich Repeat Variant"/>
    <property type="match status" value="1"/>
</dbReference>
<keyword evidence="10" id="KW-1185">Reference proteome</keyword>
<dbReference type="InterPro" id="IPR011989">
    <property type="entry name" value="ARM-like"/>
</dbReference>
<sequence>MDFQQILVQVEAACDDFNVPATRVAAETVLRSFREQPNIHPAALHIVLNSSSTSAKHHAAVAIATSVSRSRQPPNDALQLLESLVMVLCQQPVSDSTPYWVKSVAIAAAAIVKRLYNDQQNLAMSVIQQLCGQEPGTSMLLAALLFSRALIDVMCDGTFSPPIVSFHTLVKQHFQTHTLVQVLLFSLQQLESSAAHLDPGHSASHAHFGLALEVTEKCLSWPFLGDSDVSSDIAATFLPESWAGHIMSPRFVDFLFSLAVHLSRLQYSATLHLHRVFQCIGILCCSPSLAKQLIIQDAQGPGEVAFCTAVVRGLQTLLAALASAFSGPLLNGVCAVLRRLHHHFALDTVLSHVSGLDMFLLSVAQATTGTLAGSRRSEEERTWLEEASSELLGMWSRLLSEAARLQRSNKSLHPDFVSKLSEVASSIAEAFLRNKMSTQEAAESDDDEEDFVGLKDWDIYEDELLDYAVIARFNATMHANVLATLLAQIQGHVTSATEVTIAQMDATHWLLICVGVFLADDLDSELCLVPDLFLAEPAATQVLALCNHLLALAAGIVQKSNVMSPMVTESCWWALTRFFGCYTCIAHEEYDPAFGSTALAVAFQAQVWDDIVQLALSTLAIWHGEQGVVERVGAFAVAASRQKRICTVLAAQPILFPQLVTAVVDGLRHGSFPSSAAPLYLKAIVRVSTHGGNHDLATRVISFICGTFHQMLSLPPKDLMLEENMDRLSRCLEMAGGAVLGLGIGHIDHFIVPLLEIVHTLPQMMESTKRCSTLWLPIFETFASFVQSGAMDFLQDDELLSFVSCFEHLVRDYVSWCMSQNMSHLALASAGDERQWTLLRILDVVAALVEVRGTSNVVSRALSAFSSMLPLLHDSKALQVPTIAIQATQACKSLIVVHQHAFQALAGSLPLAPWQSILSIFEGVLNLAVVQPAVSNALEGLSLIDVSQPQPAVRLSAAQILIPLLLLRKIAQDCTDLLGKAVWAVFKPIPMADASFQDIVTQAVTASGTALPARAQELVQQLLAALASAATFDTFQPHFCSWLIEVKAFQL</sequence>
<proteinExistence type="inferred from homology"/>
<dbReference type="InterPro" id="IPR044189">
    <property type="entry name" value="XPO4/7-like"/>
</dbReference>